<gene>
    <name evidence="1" type="ORF">NM208_g8627</name>
</gene>
<protein>
    <submittedName>
        <fullName evidence="1">Uncharacterized protein</fullName>
    </submittedName>
</protein>
<dbReference type="EMBL" id="JANRMS010001003">
    <property type="protein sequence ID" value="KAJ3532003.1"/>
    <property type="molecule type" value="Genomic_DNA"/>
</dbReference>
<evidence type="ECO:0000313" key="1">
    <source>
        <dbReference type="EMBL" id="KAJ3532003.1"/>
    </source>
</evidence>
<keyword evidence="2" id="KW-1185">Reference proteome</keyword>
<name>A0ACC1S4K7_9HYPO</name>
<proteinExistence type="predicted"/>
<organism evidence="1 2">
    <name type="scientific">Fusarium decemcellulare</name>
    <dbReference type="NCBI Taxonomy" id="57161"/>
    <lineage>
        <taxon>Eukaryota</taxon>
        <taxon>Fungi</taxon>
        <taxon>Dikarya</taxon>
        <taxon>Ascomycota</taxon>
        <taxon>Pezizomycotina</taxon>
        <taxon>Sordariomycetes</taxon>
        <taxon>Hypocreomycetidae</taxon>
        <taxon>Hypocreales</taxon>
        <taxon>Nectriaceae</taxon>
        <taxon>Fusarium</taxon>
        <taxon>Fusarium decemcellulare species complex</taxon>
    </lineage>
</organism>
<dbReference type="Proteomes" id="UP001148629">
    <property type="component" value="Unassembled WGS sequence"/>
</dbReference>
<comment type="caution">
    <text evidence="1">The sequence shown here is derived from an EMBL/GenBank/DDBJ whole genome shotgun (WGS) entry which is preliminary data.</text>
</comment>
<sequence length="138" mass="14668">MAPKQPVNRLNFSSPLYSEAIIHNGLIYCSGKIGLDPSTGKLAGDVAEQTKAALRLLEAVLHAAGSDLTKMLKCNLYLTNMSDYAAMNAAYIEIVPDPKPARVCVPVAELGRGAKVEIDCIASIEGDAKPESRVARLA</sequence>
<evidence type="ECO:0000313" key="2">
    <source>
        <dbReference type="Proteomes" id="UP001148629"/>
    </source>
</evidence>
<accession>A0ACC1S4K7</accession>
<reference evidence="1" key="1">
    <citation type="submission" date="2022-08" db="EMBL/GenBank/DDBJ databases">
        <title>Genome Sequence of Fusarium decemcellulare.</title>
        <authorList>
            <person name="Buettner E."/>
        </authorList>
    </citation>
    <scope>NUCLEOTIDE SEQUENCE</scope>
    <source>
        <strain evidence="1">Babe19</strain>
    </source>
</reference>